<protein>
    <recommendedName>
        <fullName evidence="1">Nif11 domain-containing protein</fullName>
    </recommendedName>
</protein>
<dbReference type="InterPro" id="IPR023991">
    <property type="entry name" value="Bacteriocin_IIb_lactobn/cerein"/>
</dbReference>
<comment type="caution">
    <text evidence="2">The sequence shown here is derived from an EMBL/GenBank/DDBJ whole genome shotgun (WGS) entry which is preliminary data.</text>
</comment>
<dbReference type="RefSeq" id="WP_137667794.1">
    <property type="nucleotide sequence ID" value="NZ_BJCE01000092.1"/>
</dbReference>
<dbReference type="NCBIfam" id="TIGR03798">
    <property type="entry name" value="leader_Nif11"/>
    <property type="match status" value="1"/>
</dbReference>
<feature type="domain" description="Nif11" evidence="1">
    <location>
        <begin position="3"/>
        <end position="52"/>
    </location>
</feature>
<dbReference type="AlphaFoldDB" id="A0A479ZY40"/>
<dbReference type="Pfam" id="PF07862">
    <property type="entry name" value="Nif11"/>
    <property type="match status" value="1"/>
</dbReference>
<reference evidence="3" key="1">
    <citation type="submission" date="2019-02" db="EMBL/GenBank/DDBJ databases">
        <title>Draft genome sequence of Sphaerospermopsis reniformis NIES-1949.</title>
        <authorList>
            <person name="Yamaguchi H."/>
            <person name="Suzuki S."/>
            <person name="Kawachi M."/>
        </authorList>
    </citation>
    <scope>NUCLEOTIDE SEQUENCE [LARGE SCALE GENOMIC DNA]</scope>
    <source>
        <strain evidence="3">NIES-1949</strain>
    </source>
</reference>
<name>A0A479ZY40_9CYAN</name>
<proteinExistence type="predicted"/>
<gene>
    <name evidence="2" type="ORF">SR1949_28110</name>
</gene>
<keyword evidence="3" id="KW-1185">Reference proteome</keyword>
<evidence type="ECO:0000259" key="1">
    <source>
        <dbReference type="Pfam" id="PF07862"/>
    </source>
</evidence>
<dbReference type="NCBIfam" id="TIGR03949">
    <property type="entry name" value="bact_IIb_cerein"/>
    <property type="match status" value="1"/>
</dbReference>
<dbReference type="InterPro" id="IPR012903">
    <property type="entry name" value="Nif11"/>
</dbReference>
<sequence>MENTKVEAFLNQIEADEALQAELVQALEAENDREAVTELANSKGYDFSSDELWAEIQKRQAEFEQKQADGELSDEELEAVAGGGTPLFLGIFKVGYMIGKDLGPKIKW</sequence>
<accession>A0A479ZY40</accession>
<evidence type="ECO:0000313" key="3">
    <source>
        <dbReference type="Proteomes" id="UP000300142"/>
    </source>
</evidence>
<dbReference type="Proteomes" id="UP000300142">
    <property type="component" value="Unassembled WGS sequence"/>
</dbReference>
<dbReference type="InterPro" id="IPR022516">
    <property type="entry name" value="CHP03798_Ocin"/>
</dbReference>
<organism evidence="2 3">
    <name type="scientific">Sphaerospermopsis reniformis</name>
    <dbReference type="NCBI Taxonomy" id="531300"/>
    <lineage>
        <taxon>Bacteria</taxon>
        <taxon>Bacillati</taxon>
        <taxon>Cyanobacteriota</taxon>
        <taxon>Cyanophyceae</taxon>
        <taxon>Nostocales</taxon>
        <taxon>Aphanizomenonaceae</taxon>
        <taxon>Sphaerospermopsis</taxon>
    </lineage>
</organism>
<dbReference type="EMBL" id="BJCE01000092">
    <property type="protein sequence ID" value="GCL37700.1"/>
    <property type="molecule type" value="Genomic_DNA"/>
</dbReference>
<evidence type="ECO:0000313" key="2">
    <source>
        <dbReference type="EMBL" id="GCL37700.1"/>
    </source>
</evidence>